<name>I0L0F7_9ACTN</name>
<dbReference type="PANTHER" id="PTHR43125">
    <property type="entry name" value="INOSITOL-3-PHOSPHATE SYNTHASE"/>
    <property type="match status" value="1"/>
</dbReference>
<sequence>MIERVRVAVVGVGNNTSALVQGLALYRQSGSLVGIRRPMIGGLGVGDIDVVAAFATSEEKIGRDLTEAIFLPPNNFPRLHCELPRAGVPVTKGLVDKTEVERVAAALAGAEVLLYSAPSGRPETARAYAEAARVAGVAFINTTSDPVARDRHVLSSFEVAGLPLLGDDLASQFGTSVVHNALLRLLAERGLTLVSSYQVNLGGTEDFRNLVENPNTKKQSKLNALTHGHPADQPATDQPAADGPAADGPAADRPAVGRVEVAPLGYLPHLRSQKVAHLNIEAQGWGETAVSLDLKLTVHDPSGAAGVNIDLIRIAASALRSGRGGYSAEATSLFKSPPGTAV</sequence>
<evidence type="ECO:0000256" key="1">
    <source>
        <dbReference type="SAM" id="MobiDB-lite"/>
    </source>
</evidence>
<keyword evidence="3" id="KW-0413">Isomerase</keyword>
<dbReference type="Proteomes" id="UP000003448">
    <property type="component" value="Unassembled WGS sequence"/>
</dbReference>
<dbReference type="EC" id="5.5.1.4" evidence="3"/>
<dbReference type="RefSeq" id="WP_007457872.1">
    <property type="nucleotide sequence ID" value="NZ_HF570108.1"/>
</dbReference>
<dbReference type="AlphaFoldDB" id="I0L0F7"/>
<protein>
    <submittedName>
        <fullName evidence="3">Inositol-3-phosphate synthase</fullName>
        <ecNumber evidence="3">5.5.1.4</ecNumber>
    </submittedName>
</protein>
<keyword evidence="4" id="KW-1185">Reference proteome</keyword>
<accession>I0L0F7</accession>
<evidence type="ECO:0000313" key="4">
    <source>
        <dbReference type="Proteomes" id="UP000003448"/>
    </source>
</evidence>
<dbReference type="InterPro" id="IPR013021">
    <property type="entry name" value="Myo-inos-1-P_Synthase_GAPDH"/>
</dbReference>
<dbReference type="PANTHER" id="PTHR43125:SF1">
    <property type="entry name" value="INOSITOL-3-PHOSPHATE SYNTHASE"/>
    <property type="match status" value="1"/>
</dbReference>
<gene>
    <name evidence="3" type="ORF">MILUP08_42225</name>
</gene>
<dbReference type="InterPro" id="IPR052199">
    <property type="entry name" value="MIPS"/>
</dbReference>
<dbReference type="InterPro" id="IPR036291">
    <property type="entry name" value="NAD(P)-bd_dom_sf"/>
</dbReference>
<feature type="region of interest" description="Disordered" evidence="1">
    <location>
        <begin position="225"/>
        <end position="254"/>
    </location>
</feature>
<reference evidence="4" key="1">
    <citation type="journal article" date="2012" name="J. Bacteriol.">
        <title>Genome Sequence of Micromonospora lupini Lupac 08, Isolated from Root Nodules of Lupinus angustifolius.</title>
        <authorList>
            <person name="Alonso-Vega P."/>
            <person name="Normand P."/>
            <person name="Bacigalupe R."/>
            <person name="Pujic P."/>
            <person name="Lajus A."/>
            <person name="Vallenet D."/>
            <person name="Carro L."/>
            <person name="Coll P."/>
            <person name="Trujillo M.E."/>
        </authorList>
    </citation>
    <scope>NUCLEOTIDE SEQUENCE [LARGE SCALE GENOMIC DNA]</scope>
    <source>
        <strain evidence="4">Lupac 08</strain>
    </source>
</reference>
<feature type="domain" description="Myo-inositol-1-phosphate synthase GAPDH-like" evidence="2">
    <location>
        <begin position="174"/>
        <end position="300"/>
    </location>
</feature>
<comment type="caution">
    <text evidence="3">The sequence shown here is derived from an EMBL/GenBank/DDBJ whole genome shotgun (WGS) entry which is preliminary data.</text>
</comment>
<evidence type="ECO:0000259" key="2">
    <source>
        <dbReference type="Pfam" id="PF01658"/>
    </source>
</evidence>
<dbReference type="Gene3D" id="3.30.360.10">
    <property type="entry name" value="Dihydrodipicolinate Reductase, domain 2"/>
    <property type="match status" value="1"/>
</dbReference>
<dbReference type="SUPFAM" id="SSF55347">
    <property type="entry name" value="Glyceraldehyde-3-phosphate dehydrogenase-like, C-terminal domain"/>
    <property type="match status" value="1"/>
</dbReference>
<dbReference type="SUPFAM" id="SSF51735">
    <property type="entry name" value="NAD(P)-binding Rossmann-fold domains"/>
    <property type="match status" value="1"/>
</dbReference>
<dbReference type="OrthoDB" id="9766811at2"/>
<dbReference type="STRING" id="1150864.MILUP08_42225"/>
<proteinExistence type="predicted"/>
<dbReference type="Pfam" id="PF01658">
    <property type="entry name" value="Inos-1-P_synth"/>
    <property type="match status" value="1"/>
</dbReference>
<feature type="compositionally biased region" description="Low complexity" evidence="1">
    <location>
        <begin position="231"/>
        <end position="254"/>
    </location>
</feature>
<organism evidence="3 4">
    <name type="scientific">Micromonospora lupini str. Lupac 08</name>
    <dbReference type="NCBI Taxonomy" id="1150864"/>
    <lineage>
        <taxon>Bacteria</taxon>
        <taxon>Bacillati</taxon>
        <taxon>Actinomycetota</taxon>
        <taxon>Actinomycetes</taxon>
        <taxon>Micromonosporales</taxon>
        <taxon>Micromonosporaceae</taxon>
        <taxon>Micromonospora</taxon>
    </lineage>
</organism>
<dbReference type="Gene3D" id="3.40.50.720">
    <property type="entry name" value="NAD(P)-binding Rossmann-like Domain"/>
    <property type="match status" value="1"/>
</dbReference>
<dbReference type="EMBL" id="CAIE01000017">
    <property type="protein sequence ID" value="CCH17304.1"/>
    <property type="molecule type" value="Genomic_DNA"/>
</dbReference>
<evidence type="ECO:0000313" key="3">
    <source>
        <dbReference type="EMBL" id="CCH17304.1"/>
    </source>
</evidence>
<dbReference type="GO" id="GO:0006021">
    <property type="term" value="P:inositol biosynthetic process"/>
    <property type="evidence" value="ECO:0007669"/>
    <property type="project" value="TreeGrafter"/>
</dbReference>
<dbReference type="GO" id="GO:0004512">
    <property type="term" value="F:inositol-3-phosphate synthase activity"/>
    <property type="evidence" value="ECO:0007669"/>
    <property type="project" value="UniProtKB-EC"/>
</dbReference>
<dbReference type="eggNOG" id="COG1260">
    <property type="taxonomic scope" value="Bacteria"/>
</dbReference>